<keyword evidence="2" id="KW-1185">Reference proteome</keyword>
<dbReference type="Proteomes" id="UP000187203">
    <property type="component" value="Unassembled WGS sequence"/>
</dbReference>
<accession>A0A1R3K0P0</accession>
<protein>
    <submittedName>
        <fullName evidence="1">F-box protein CPR30-like protein</fullName>
    </submittedName>
</protein>
<evidence type="ECO:0000313" key="1">
    <source>
        <dbReference type="EMBL" id="OMP00641.1"/>
    </source>
</evidence>
<name>A0A1R3K0P0_9ROSI</name>
<comment type="caution">
    <text evidence="1">The sequence shown here is derived from an EMBL/GenBank/DDBJ whole genome shotgun (WGS) entry which is preliminary data.</text>
</comment>
<dbReference type="AlphaFoldDB" id="A0A1R3K0P0"/>
<sequence length="150" mass="17304">MAGFDLAHDTVRYEIEYFDFDKDEFKVIPQPDHLMEGRLCISNYSPGNGSFQIWVMEEYAVNESWSVTYFNDIISGKPVWFAKTINVSLVREGVKRGKDRCLDIYHIYNDKEKGSELKFLAGKGIIDNAFVFVESLISLETEKVEEVEVV</sequence>
<proteinExistence type="predicted"/>
<evidence type="ECO:0000313" key="2">
    <source>
        <dbReference type="Proteomes" id="UP000187203"/>
    </source>
</evidence>
<reference evidence="2" key="1">
    <citation type="submission" date="2013-09" db="EMBL/GenBank/DDBJ databases">
        <title>Corchorus olitorius genome sequencing.</title>
        <authorList>
            <person name="Alam M."/>
            <person name="Haque M.S."/>
            <person name="Islam M.S."/>
            <person name="Emdad E.M."/>
            <person name="Islam M.M."/>
            <person name="Ahmed B."/>
            <person name="Halim A."/>
            <person name="Hossen Q.M.M."/>
            <person name="Hossain M.Z."/>
            <person name="Ahmed R."/>
            <person name="Khan M.M."/>
            <person name="Islam R."/>
            <person name="Rashid M.M."/>
            <person name="Khan S.A."/>
            <person name="Rahman M.S."/>
            <person name="Alam M."/>
            <person name="Yahiya A.S."/>
            <person name="Khan M.S."/>
            <person name="Azam M.S."/>
            <person name="Haque T."/>
            <person name="Lashkar M.Z.H."/>
            <person name="Akhand A.I."/>
            <person name="Morshed G."/>
            <person name="Roy S."/>
            <person name="Uddin K.S."/>
            <person name="Rabeya T."/>
            <person name="Hossain A.S."/>
            <person name="Chowdhury A."/>
            <person name="Snigdha A.R."/>
            <person name="Mortoza M.S."/>
            <person name="Matin S.A."/>
            <person name="Hoque S.M.E."/>
            <person name="Islam M.K."/>
            <person name="Roy D.K."/>
            <person name="Haider R."/>
            <person name="Moosa M.M."/>
            <person name="Elias S.M."/>
            <person name="Hasan A.M."/>
            <person name="Jahan S."/>
            <person name="Shafiuddin M."/>
            <person name="Mahmood N."/>
            <person name="Shommy N.S."/>
        </authorList>
    </citation>
    <scope>NUCLEOTIDE SEQUENCE [LARGE SCALE GENOMIC DNA]</scope>
    <source>
        <strain evidence="2">cv. O-4</strain>
    </source>
</reference>
<organism evidence="1 2">
    <name type="scientific">Corchorus olitorius</name>
    <dbReference type="NCBI Taxonomy" id="93759"/>
    <lineage>
        <taxon>Eukaryota</taxon>
        <taxon>Viridiplantae</taxon>
        <taxon>Streptophyta</taxon>
        <taxon>Embryophyta</taxon>
        <taxon>Tracheophyta</taxon>
        <taxon>Spermatophyta</taxon>
        <taxon>Magnoliopsida</taxon>
        <taxon>eudicotyledons</taxon>
        <taxon>Gunneridae</taxon>
        <taxon>Pentapetalae</taxon>
        <taxon>rosids</taxon>
        <taxon>malvids</taxon>
        <taxon>Malvales</taxon>
        <taxon>Malvaceae</taxon>
        <taxon>Grewioideae</taxon>
        <taxon>Apeibeae</taxon>
        <taxon>Corchorus</taxon>
    </lineage>
</organism>
<gene>
    <name evidence="1" type="ORF">COLO4_12493</name>
</gene>
<dbReference type="EMBL" id="AWUE01014926">
    <property type="protein sequence ID" value="OMP00641.1"/>
    <property type="molecule type" value="Genomic_DNA"/>
</dbReference>